<feature type="transmembrane region" description="Helical" evidence="1">
    <location>
        <begin position="6"/>
        <end position="23"/>
    </location>
</feature>
<proteinExistence type="predicted"/>
<evidence type="ECO:0000256" key="1">
    <source>
        <dbReference type="SAM" id="Phobius"/>
    </source>
</evidence>
<name>A0ABW0TQM5_9BACL</name>
<sequence length="72" mass="8042">MGSSIVAIGLGAGGLLLISYAFYKSLVKKKKLANMYTPYDDMTRGTNDTNHLMHLEEDTRHQIPIEENKSVD</sequence>
<comment type="caution">
    <text evidence="2">The sequence shown here is derived from an EMBL/GenBank/DDBJ whole genome shotgun (WGS) entry which is preliminary data.</text>
</comment>
<evidence type="ECO:0000313" key="3">
    <source>
        <dbReference type="Proteomes" id="UP001596109"/>
    </source>
</evidence>
<evidence type="ECO:0008006" key="4">
    <source>
        <dbReference type="Google" id="ProtNLM"/>
    </source>
</evidence>
<protein>
    <recommendedName>
        <fullName evidence="4">DUF3951 domain-containing protein</fullName>
    </recommendedName>
</protein>
<keyword evidence="3" id="KW-1185">Reference proteome</keyword>
<dbReference type="Proteomes" id="UP001596109">
    <property type="component" value="Unassembled WGS sequence"/>
</dbReference>
<evidence type="ECO:0000313" key="2">
    <source>
        <dbReference type="EMBL" id="MFC5591766.1"/>
    </source>
</evidence>
<keyword evidence="1" id="KW-0472">Membrane</keyword>
<reference evidence="3" key="1">
    <citation type="journal article" date="2019" name="Int. J. Syst. Evol. Microbiol.">
        <title>The Global Catalogue of Microorganisms (GCM) 10K type strain sequencing project: providing services to taxonomists for standard genome sequencing and annotation.</title>
        <authorList>
            <consortium name="The Broad Institute Genomics Platform"/>
            <consortium name="The Broad Institute Genome Sequencing Center for Infectious Disease"/>
            <person name="Wu L."/>
            <person name="Ma J."/>
        </authorList>
    </citation>
    <scope>NUCLEOTIDE SEQUENCE [LARGE SCALE GENOMIC DNA]</scope>
    <source>
        <strain evidence="3">CGMCC 4.1434</strain>
    </source>
</reference>
<dbReference type="RefSeq" id="WP_381439967.1">
    <property type="nucleotide sequence ID" value="NZ_JBHSNO010000016.1"/>
</dbReference>
<accession>A0ABW0TQM5</accession>
<keyword evidence="1" id="KW-0812">Transmembrane</keyword>
<keyword evidence="1" id="KW-1133">Transmembrane helix</keyword>
<dbReference type="EMBL" id="JBHSNO010000016">
    <property type="protein sequence ID" value="MFC5591766.1"/>
    <property type="molecule type" value="Genomic_DNA"/>
</dbReference>
<gene>
    <name evidence="2" type="ORF">ACFPRA_23035</name>
</gene>
<organism evidence="2 3">
    <name type="scientific">Sporosarcina soli</name>
    <dbReference type="NCBI Taxonomy" id="334736"/>
    <lineage>
        <taxon>Bacteria</taxon>
        <taxon>Bacillati</taxon>
        <taxon>Bacillota</taxon>
        <taxon>Bacilli</taxon>
        <taxon>Bacillales</taxon>
        <taxon>Caryophanaceae</taxon>
        <taxon>Sporosarcina</taxon>
    </lineage>
</organism>